<reference evidence="2" key="1">
    <citation type="submission" date="2021-01" db="EMBL/GenBank/DDBJ databases">
        <authorList>
            <consortium name="Aspergillus chevalieri M1 genome sequencing consortium"/>
            <person name="Kazuki M."/>
            <person name="Futagami T."/>
        </authorList>
    </citation>
    <scope>NUCLEOTIDE SEQUENCE</scope>
    <source>
        <strain evidence="2">M1</strain>
    </source>
</reference>
<protein>
    <submittedName>
        <fullName evidence="2">Uncharacterized protein</fullName>
    </submittedName>
</protein>
<dbReference type="EMBL" id="AP024419">
    <property type="protein sequence ID" value="BCR88571.1"/>
    <property type="molecule type" value="Genomic_DNA"/>
</dbReference>
<evidence type="ECO:0000313" key="3">
    <source>
        <dbReference type="Proteomes" id="UP000637239"/>
    </source>
</evidence>
<keyword evidence="3" id="KW-1185">Reference proteome</keyword>
<proteinExistence type="predicted"/>
<dbReference type="Proteomes" id="UP000637239">
    <property type="component" value="Chromosome 4"/>
</dbReference>
<gene>
    <name evidence="2" type="ORF">ACHE_41135A</name>
</gene>
<evidence type="ECO:0000256" key="1">
    <source>
        <dbReference type="SAM" id="MobiDB-lite"/>
    </source>
</evidence>
<feature type="region of interest" description="Disordered" evidence="1">
    <location>
        <begin position="27"/>
        <end position="55"/>
    </location>
</feature>
<organism evidence="2 3">
    <name type="scientific">Aspergillus chevalieri</name>
    <name type="common">Eurotium chevalieri</name>
    <dbReference type="NCBI Taxonomy" id="182096"/>
    <lineage>
        <taxon>Eukaryota</taxon>
        <taxon>Fungi</taxon>
        <taxon>Dikarya</taxon>
        <taxon>Ascomycota</taxon>
        <taxon>Pezizomycotina</taxon>
        <taxon>Eurotiomycetes</taxon>
        <taxon>Eurotiomycetidae</taxon>
        <taxon>Eurotiales</taxon>
        <taxon>Aspergillaceae</taxon>
        <taxon>Aspergillus</taxon>
        <taxon>Aspergillus subgen. Aspergillus</taxon>
    </lineage>
</organism>
<dbReference type="AlphaFoldDB" id="A0A7R7VPU9"/>
<name>A0A7R7VPU9_ASPCH</name>
<evidence type="ECO:0000313" key="2">
    <source>
        <dbReference type="EMBL" id="BCR88571.1"/>
    </source>
</evidence>
<sequence>MGAESLTALRADNDYNYAYSNYYPSGSRHDHRGSFQNIDDSNNKTCYNNSNGSSESWSLKRLLSRHGKRRYRVLEREPNRLRKRGT</sequence>
<dbReference type="KEGG" id="ache:ACHE_41135A"/>
<dbReference type="GeneID" id="66982929"/>
<feature type="compositionally biased region" description="Polar residues" evidence="1">
    <location>
        <begin position="34"/>
        <end position="55"/>
    </location>
</feature>
<reference evidence="2" key="2">
    <citation type="submission" date="2021-02" db="EMBL/GenBank/DDBJ databases">
        <title>Aspergillus chevalieri M1 genome sequence.</title>
        <authorList>
            <person name="Kadooka C."/>
            <person name="Mori K."/>
            <person name="Futagami T."/>
        </authorList>
    </citation>
    <scope>NUCLEOTIDE SEQUENCE</scope>
    <source>
        <strain evidence="2">M1</strain>
    </source>
</reference>
<accession>A0A7R7VPU9</accession>
<dbReference type="RefSeq" id="XP_043137093.1">
    <property type="nucleotide sequence ID" value="XM_043279412.1"/>
</dbReference>